<dbReference type="InterPro" id="IPR001387">
    <property type="entry name" value="Cro/C1-type_HTH"/>
</dbReference>
<gene>
    <name evidence="1" type="ORF">CL1_38</name>
</gene>
<reference evidence="1 2" key="1">
    <citation type="journal article" date="2016" name="Appl. Environ. Microbiol.">
        <title>Genomic Diversity of Phages Infecting Probiotic Strains of Lactobacillus paracasei.</title>
        <authorList>
            <person name="Mercanti D.J."/>
            <person name="Rousseau G.M."/>
            <person name="Capra M.L."/>
            <person name="Quiberoni A."/>
            <person name="Tremblay D.M."/>
            <person name="Labrie S.J."/>
            <person name="Moineau S."/>
        </authorList>
    </citation>
    <scope>NUCLEOTIDE SEQUENCE [LARGE SCALE GENOMIC DNA]</scope>
</reference>
<dbReference type="CDD" id="cd00093">
    <property type="entry name" value="HTH_XRE"/>
    <property type="match status" value="1"/>
</dbReference>
<evidence type="ECO:0000313" key="2">
    <source>
        <dbReference type="Proteomes" id="UP000201898"/>
    </source>
</evidence>
<keyword evidence="2" id="KW-1185">Reference proteome</keyword>
<proteinExistence type="predicted"/>
<evidence type="ECO:0000313" key="1">
    <source>
        <dbReference type="EMBL" id="ALJ97748.1"/>
    </source>
</evidence>
<dbReference type="GeneID" id="26633178"/>
<accession>A0A0P0IX53</accession>
<protein>
    <submittedName>
        <fullName evidence="1">Uncharacterized protein</fullName>
    </submittedName>
</protein>
<dbReference type="EMBL" id="KR905066">
    <property type="protein sequence ID" value="ALJ97748.1"/>
    <property type="molecule type" value="Genomic_DNA"/>
</dbReference>
<dbReference type="OrthoDB" id="33686at10239"/>
<dbReference type="RefSeq" id="YP_009206694.1">
    <property type="nucleotide sequence ID" value="NC_028888.1"/>
</dbReference>
<organism evidence="1 2">
    <name type="scientific">Lactobacillus phage CL1</name>
    <dbReference type="NCBI Taxonomy" id="1739607"/>
    <lineage>
        <taxon>Viruses</taxon>
        <taxon>Duplodnaviria</taxon>
        <taxon>Heunggongvirae</taxon>
        <taxon>Uroviricota</taxon>
        <taxon>Caudoviricetes</taxon>
        <taxon>Colunavirus</taxon>
        <taxon>Colunavirus CL1</taxon>
    </lineage>
</organism>
<name>A0A0P0IX53_9CAUD</name>
<dbReference type="Proteomes" id="UP000201898">
    <property type="component" value="Segment"/>
</dbReference>
<sequence length="84" mass="9570">MVNVNLDRLKGLMTERHVTRDSLALALGIARSTLFRKMQRGGKDFTAQEIFKMMQFIPLSDQEAIDIFLSPTSEKPKYPVKEAV</sequence>
<dbReference type="KEGG" id="vg:26633178"/>